<accession>A0ABP9D294</accession>
<keyword evidence="2" id="KW-1185">Reference proteome</keyword>
<proteinExistence type="predicted"/>
<dbReference type="Proteomes" id="UP001500298">
    <property type="component" value="Unassembled WGS sequence"/>
</dbReference>
<comment type="caution">
    <text evidence="1">The sequence shown here is derived from an EMBL/GenBank/DDBJ whole genome shotgun (WGS) entry which is preliminary data.</text>
</comment>
<evidence type="ECO:0000313" key="2">
    <source>
        <dbReference type="Proteomes" id="UP001500298"/>
    </source>
</evidence>
<reference evidence="2" key="1">
    <citation type="journal article" date="2019" name="Int. J. Syst. Evol. Microbiol.">
        <title>The Global Catalogue of Microorganisms (GCM) 10K type strain sequencing project: providing services to taxonomists for standard genome sequencing and annotation.</title>
        <authorList>
            <consortium name="The Broad Institute Genomics Platform"/>
            <consortium name="The Broad Institute Genome Sequencing Center for Infectious Disease"/>
            <person name="Wu L."/>
            <person name="Ma J."/>
        </authorList>
    </citation>
    <scope>NUCLEOTIDE SEQUENCE [LARGE SCALE GENOMIC DNA]</scope>
    <source>
        <strain evidence="2">JCM 18326</strain>
    </source>
</reference>
<name>A0ABP9D294_9BACT</name>
<sequence length="148" mass="17473">MYAKLEMQKKYRVQYESELQKIITSNPSDTIILVEKYDETCIDCPADDIQIFVKNKLISYQKDVSQKRYTKAYEILTKNLMDSTGYYHLDIIVLKKEISEGSEWNTNPKKYGSDDCFGGDKIIYTVLYPKRKTESMYIKCWELDLTQN</sequence>
<gene>
    <name evidence="1" type="ORF">GCM10023331_07070</name>
</gene>
<protein>
    <submittedName>
        <fullName evidence="1">Uncharacterized protein</fullName>
    </submittedName>
</protein>
<evidence type="ECO:0000313" key="1">
    <source>
        <dbReference type="EMBL" id="GAA4825243.1"/>
    </source>
</evidence>
<dbReference type="EMBL" id="BAABJX010000015">
    <property type="protein sequence ID" value="GAA4825243.1"/>
    <property type="molecule type" value="Genomic_DNA"/>
</dbReference>
<organism evidence="1 2">
    <name type="scientific">Algivirga pacifica</name>
    <dbReference type="NCBI Taxonomy" id="1162670"/>
    <lineage>
        <taxon>Bacteria</taxon>
        <taxon>Pseudomonadati</taxon>
        <taxon>Bacteroidota</taxon>
        <taxon>Cytophagia</taxon>
        <taxon>Cytophagales</taxon>
        <taxon>Flammeovirgaceae</taxon>
        <taxon>Algivirga</taxon>
    </lineage>
</organism>